<gene>
    <name evidence="11" type="ORF">B2A_00945</name>
</gene>
<evidence type="ECO:0000256" key="5">
    <source>
        <dbReference type="ARBA" id="ARBA00022840"/>
    </source>
</evidence>
<dbReference type="Gene3D" id="2.40.10.170">
    <property type="match status" value="1"/>
</dbReference>
<keyword evidence="9" id="KW-0066">ATP synthesis</keyword>
<dbReference type="Pfam" id="PF02874">
    <property type="entry name" value="ATP-synt_ab_N"/>
    <property type="match status" value="1"/>
</dbReference>
<feature type="domain" description="ATPase F1/V1/A1 complex alpha/beta subunit N-terminal" evidence="10">
    <location>
        <begin position="17"/>
        <end position="68"/>
    </location>
</feature>
<keyword evidence="5" id="KW-0067">ATP-binding</keyword>
<dbReference type="InterPro" id="IPR050053">
    <property type="entry name" value="ATPase_alpha/beta_chains"/>
</dbReference>
<evidence type="ECO:0000256" key="7">
    <source>
        <dbReference type="ARBA" id="ARBA00023136"/>
    </source>
</evidence>
<dbReference type="InterPro" id="IPR004100">
    <property type="entry name" value="ATPase_F1/V1/A1_a/bsu_N"/>
</dbReference>
<comment type="similarity">
    <text evidence="2">Belongs to the ATPase alpha/beta chains family.</text>
</comment>
<keyword evidence="4" id="KW-0547">Nucleotide-binding</keyword>
<dbReference type="PANTHER" id="PTHR15184:SF71">
    <property type="entry name" value="ATP SYNTHASE SUBUNIT BETA, MITOCHONDRIAL"/>
    <property type="match status" value="1"/>
</dbReference>
<proteinExistence type="inferred from homology"/>
<evidence type="ECO:0000256" key="6">
    <source>
        <dbReference type="ARBA" id="ARBA00023065"/>
    </source>
</evidence>
<dbReference type="AlphaFoldDB" id="T1CJD2"/>
<dbReference type="SUPFAM" id="SSF50615">
    <property type="entry name" value="N-terminal domain of alpha and beta subunits of F1 ATP synthase"/>
    <property type="match status" value="1"/>
</dbReference>
<dbReference type="PANTHER" id="PTHR15184">
    <property type="entry name" value="ATP SYNTHASE"/>
    <property type="match status" value="1"/>
</dbReference>
<name>T1CJD2_9ZZZZ</name>
<organism evidence="11">
    <name type="scientific">mine drainage metagenome</name>
    <dbReference type="NCBI Taxonomy" id="410659"/>
    <lineage>
        <taxon>unclassified sequences</taxon>
        <taxon>metagenomes</taxon>
        <taxon>ecological metagenomes</taxon>
    </lineage>
</organism>
<dbReference type="GO" id="GO:0046933">
    <property type="term" value="F:proton-transporting ATP synthase activity, rotational mechanism"/>
    <property type="evidence" value="ECO:0007669"/>
    <property type="project" value="TreeGrafter"/>
</dbReference>
<reference evidence="11" key="2">
    <citation type="journal article" date="2014" name="ISME J.">
        <title>Microbial stratification in low pH oxic and suboxic macroscopic growths along an acid mine drainage.</title>
        <authorList>
            <person name="Mendez-Garcia C."/>
            <person name="Mesa V."/>
            <person name="Sprenger R.R."/>
            <person name="Richter M."/>
            <person name="Diez M.S."/>
            <person name="Solano J."/>
            <person name="Bargiela R."/>
            <person name="Golyshina O.V."/>
            <person name="Manteca A."/>
            <person name="Ramos J.L."/>
            <person name="Gallego J.R."/>
            <person name="Llorente I."/>
            <person name="Martins Dos Santos V.A."/>
            <person name="Jensen O.N."/>
            <person name="Pelaez A.I."/>
            <person name="Sanchez J."/>
            <person name="Ferrer M."/>
        </authorList>
    </citation>
    <scope>NUCLEOTIDE SEQUENCE</scope>
</reference>
<sequence length="75" mass="7867">MNSQLTNTQATGHQGKVVQIIGAVVDVEFPRDQVPRVYDALKLPGTAITLEVQQQLGDGVVRTIALGPPTASSAV</sequence>
<dbReference type="InterPro" id="IPR036121">
    <property type="entry name" value="ATPase_F1/V1/A1_a/bsu_N_sf"/>
</dbReference>
<dbReference type="CDD" id="cd18115">
    <property type="entry name" value="ATP-synt_F1_beta_N"/>
    <property type="match status" value="1"/>
</dbReference>
<evidence type="ECO:0000313" key="11">
    <source>
        <dbReference type="EMBL" id="EQD66894.1"/>
    </source>
</evidence>
<evidence type="ECO:0000256" key="9">
    <source>
        <dbReference type="ARBA" id="ARBA00023310"/>
    </source>
</evidence>
<dbReference type="GO" id="GO:0045259">
    <property type="term" value="C:proton-transporting ATP synthase complex"/>
    <property type="evidence" value="ECO:0007669"/>
    <property type="project" value="UniProtKB-KW"/>
</dbReference>
<evidence type="ECO:0000256" key="4">
    <source>
        <dbReference type="ARBA" id="ARBA00022741"/>
    </source>
</evidence>
<keyword evidence="3" id="KW-0813">Transport</keyword>
<reference evidence="11" key="1">
    <citation type="submission" date="2013-08" db="EMBL/GenBank/DDBJ databases">
        <authorList>
            <person name="Mendez C."/>
            <person name="Richter M."/>
            <person name="Ferrer M."/>
            <person name="Sanchez J."/>
        </authorList>
    </citation>
    <scope>NUCLEOTIDE SEQUENCE</scope>
</reference>
<keyword evidence="7" id="KW-0472">Membrane</keyword>
<dbReference type="GO" id="GO:0005524">
    <property type="term" value="F:ATP binding"/>
    <property type="evidence" value="ECO:0007669"/>
    <property type="project" value="UniProtKB-KW"/>
</dbReference>
<evidence type="ECO:0000256" key="8">
    <source>
        <dbReference type="ARBA" id="ARBA00023196"/>
    </source>
</evidence>
<evidence type="ECO:0000256" key="3">
    <source>
        <dbReference type="ARBA" id="ARBA00022448"/>
    </source>
</evidence>
<protein>
    <submittedName>
        <fullName evidence="11">ATP synthase F1, beta subunit</fullName>
    </submittedName>
</protein>
<dbReference type="EMBL" id="AUZZ01000715">
    <property type="protein sequence ID" value="EQD66894.1"/>
    <property type="molecule type" value="Genomic_DNA"/>
</dbReference>
<keyword evidence="8" id="KW-0139">CF(1)</keyword>
<evidence type="ECO:0000259" key="10">
    <source>
        <dbReference type="Pfam" id="PF02874"/>
    </source>
</evidence>
<evidence type="ECO:0000256" key="1">
    <source>
        <dbReference type="ARBA" id="ARBA00004370"/>
    </source>
</evidence>
<evidence type="ECO:0000256" key="2">
    <source>
        <dbReference type="ARBA" id="ARBA00008936"/>
    </source>
</evidence>
<keyword evidence="6" id="KW-0406">Ion transport</keyword>
<comment type="caution">
    <text evidence="11">The sequence shown here is derived from an EMBL/GenBank/DDBJ whole genome shotgun (WGS) entry which is preliminary data.</text>
</comment>
<accession>T1CJD2</accession>
<comment type="subcellular location">
    <subcellularLocation>
        <location evidence="1">Membrane</location>
    </subcellularLocation>
</comment>